<dbReference type="InterPro" id="IPR036779">
    <property type="entry name" value="LysM_dom_sf"/>
</dbReference>
<dbReference type="SMART" id="SM00257">
    <property type="entry name" value="LysM"/>
    <property type="match status" value="1"/>
</dbReference>
<evidence type="ECO:0000259" key="1">
    <source>
        <dbReference type="PROSITE" id="PS51782"/>
    </source>
</evidence>
<dbReference type="PANTHER" id="PTHR33734">
    <property type="entry name" value="LYSM DOMAIN-CONTAINING GPI-ANCHORED PROTEIN 2"/>
    <property type="match status" value="1"/>
</dbReference>
<dbReference type="Proteomes" id="UP000003860">
    <property type="component" value="Unassembled WGS sequence"/>
</dbReference>
<dbReference type="PANTHER" id="PTHR33734:SF22">
    <property type="entry name" value="MEMBRANE-BOUND LYTIC MUREIN TRANSGLYCOSYLASE D"/>
    <property type="match status" value="1"/>
</dbReference>
<reference evidence="2" key="1">
    <citation type="submission" date="2009-07" db="EMBL/GenBank/DDBJ databases">
        <authorList>
            <consortium name="US DOE Joint Genome Institute (JGI-PGF)"/>
            <person name="Lucas S."/>
            <person name="Copeland A."/>
            <person name="Lapidus A."/>
            <person name="Glavina del Rio T."/>
            <person name="Tice H."/>
            <person name="Bruce D."/>
            <person name="Goodwin L."/>
            <person name="Pitluck S."/>
            <person name="Larimer F."/>
            <person name="Land M.L."/>
            <person name="Mouttaki H."/>
            <person name="He Z."/>
            <person name="Zhou J."/>
            <person name="Hemme C.L."/>
        </authorList>
    </citation>
    <scope>NUCLEOTIDE SEQUENCE</scope>
    <source>
        <strain evidence="2">DSM 2782</strain>
    </source>
</reference>
<evidence type="ECO:0000313" key="2">
    <source>
        <dbReference type="EMBL" id="EGD47699.1"/>
    </source>
</evidence>
<dbReference type="STRING" id="588581.Cpap_2102"/>
<dbReference type="Gene3D" id="3.10.350.10">
    <property type="entry name" value="LysM domain"/>
    <property type="match status" value="1"/>
</dbReference>
<reference evidence="2" key="2">
    <citation type="submission" date="2011-01" db="EMBL/GenBank/DDBJ databases">
        <title>The Non-contiguous Finished genome of Clostridium papyrosolvens.</title>
        <authorList>
            <person name="Lucas S."/>
            <person name="Copeland A."/>
            <person name="Lapidus A."/>
            <person name="Cheng J.-F."/>
            <person name="Goodwin L."/>
            <person name="Pitluck S."/>
            <person name="Misra M."/>
            <person name="Chertkov O."/>
            <person name="Detter J.C."/>
            <person name="Han C."/>
            <person name="Tapia R."/>
            <person name="Land M."/>
            <person name="Hauser L."/>
            <person name="Kyrpides N."/>
            <person name="Ivanova N."/>
            <person name="Pagani I."/>
            <person name="Mouttaki H."/>
            <person name="He Z."/>
            <person name="Zhou J."/>
            <person name="Hemme C.L."/>
            <person name="Woyke T."/>
        </authorList>
    </citation>
    <scope>NUCLEOTIDE SEQUENCE [LARGE SCALE GENOMIC DNA]</scope>
    <source>
        <strain evidence="2">DSM 2782</strain>
    </source>
</reference>
<dbReference type="AlphaFoldDB" id="F1TCI2"/>
<dbReference type="Pfam" id="PF12673">
    <property type="entry name" value="SipL"/>
    <property type="match status" value="3"/>
</dbReference>
<name>F1TCI2_9FIRM</name>
<evidence type="ECO:0000313" key="3">
    <source>
        <dbReference type="Proteomes" id="UP000003860"/>
    </source>
</evidence>
<dbReference type="OrthoDB" id="9779340at2"/>
<dbReference type="InterPro" id="IPR018392">
    <property type="entry name" value="LysM"/>
</dbReference>
<dbReference type="SUPFAM" id="SSF54106">
    <property type="entry name" value="LysM domain"/>
    <property type="match status" value="1"/>
</dbReference>
<dbReference type="RefSeq" id="WP_004619035.1">
    <property type="nucleotide sequence ID" value="NZ_ACXX02000006.1"/>
</dbReference>
<gene>
    <name evidence="2" type="ORF">Cpap_2102</name>
</gene>
<dbReference type="GO" id="GO:0008932">
    <property type="term" value="F:lytic endotransglycosylase activity"/>
    <property type="evidence" value="ECO:0007669"/>
    <property type="project" value="TreeGrafter"/>
</dbReference>
<organism evidence="2 3">
    <name type="scientific">Ruminiclostridium papyrosolvens DSM 2782</name>
    <dbReference type="NCBI Taxonomy" id="588581"/>
    <lineage>
        <taxon>Bacteria</taxon>
        <taxon>Bacillati</taxon>
        <taxon>Bacillota</taxon>
        <taxon>Clostridia</taxon>
        <taxon>Eubacteriales</taxon>
        <taxon>Oscillospiraceae</taxon>
        <taxon>Ruminiclostridium</taxon>
    </lineage>
</organism>
<sequence>MSLELLKQAFRVNNLLGEDTIDNVIENDIIVPDVKPDIAKILLLDGDVFVTGCDTGTDRAVVSGCLLVKILYISADENRSVKSIITNIPFSYTMDIPGVRSGVKSRAKGTIEHIDYTLLNERKVNIKAILSINCRVLDEIDREIASGVTGVEDIQVLKNDIDINTYLGSNKVNFIIKEDMELPSTKPTIGEILRNDLKLSGKDFKIADGNVVVKGDINIATLYIADDETRSMQYMENELSFTQFIELEGVREDTDVNVDFDLIDYKVEPFEDSDGESRNLRAEATINIYVTGLYKKSFEVLTDAYSPKTRIILEKQQFSIDETVSDNRSQLIVKDTLNFEDFNPDVREIFNVLSKCNVSDTQIEDEKLTVEGSVLNNVIYLSSDEEQPVFCYSKEIPFKHVVDIKGLASDMKVDTSVEMEHCNYSMLSTDQIEVRCAIGVNARVETIKVIPVINKATEGTLDEAKIISMPSVVIYIVQPGDSLWKIAKKYSTTVDNLLMVNNLNEKDILMPGQQLLILKRAI</sequence>
<comment type="caution">
    <text evidence="2">The sequence shown here is derived from an EMBL/GenBank/DDBJ whole genome shotgun (WGS) entry which is preliminary data.</text>
</comment>
<protein>
    <submittedName>
        <fullName evidence="2">Peptidoglycan-binding lysin domain</fullName>
    </submittedName>
</protein>
<keyword evidence="3" id="KW-1185">Reference proteome</keyword>
<dbReference type="PROSITE" id="PS51782">
    <property type="entry name" value="LYSM"/>
    <property type="match status" value="1"/>
</dbReference>
<dbReference type="InterPro" id="IPR024300">
    <property type="entry name" value="SipL_SPOCS_dom"/>
</dbReference>
<dbReference type="EMBL" id="ACXX02000006">
    <property type="protein sequence ID" value="EGD47699.1"/>
    <property type="molecule type" value="Genomic_DNA"/>
</dbReference>
<feature type="domain" description="LysM" evidence="1">
    <location>
        <begin position="473"/>
        <end position="517"/>
    </location>
</feature>
<dbReference type="eggNOG" id="COG1388">
    <property type="taxonomic scope" value="Bacteria"/>
</dbReference>
<dbReference type="CDD" id="cd00118">
    <property type="entry name" value="LysM"/>
    <property type="match status" value="1"/>
</dbReference>
<dbReference type="Pfam" id="PF01476">
    <property type="entry name" value="LysM"/>
    <property type="match status" value="1"/>
</dbReference>
<proteinExistence type="predicted"/>
<accession>F1TCI2</accession>